<reference evidence="1" key="1">
    <citation type="submission" date="2022-08" db="EMBL/GenBank/DDBJ databases">
        <authorList>
            <person name="Kallberg Y."/>
            <person name="Tangrot J."/>
            <person name="Rosling A."/>
        </authorList>
    </citation>
    <scope>NUCLEOTIDE SEQUENCE</scope>
    <source>
        <strain evidence="1">Wild A</strain>
    </source>
</reference>
<dbReference type="OrthoDB" id="10370643at2759"/>
<organism evidence="1 2">
    <name type="scientific">Funneliformis geosporum</name>
    <dbReference type="NCBI Taxonomy" id="1117311"/>
    <lineage>
        <taxon>Eukaryota</taxon>
        <taxon>Fungi</taxon>
        <taxon>Fungi incertae sedis</taxon>
        <taxon>Mucoromycota</taxon>
        <taxon>Glomeromycotina</taxon>
        <taxon>Glomeromycetes</taxon>
        <taxon>Glomerales</taxon>
        <taxon>Glomeraceae</taxon>
        <taxon>Funneliformis</taxon>
    </lineage>
</organism>
<name>A0A9W4WXZ6_9GLOM</name>
<accession>A0A9W4WXZ6</accession>
<dbReference type="EMBL" id="CAMKVN010010252">
    <property type="protein sequence ID" value="CAI2193963.1"/>
    <property type="molecule type" value="Genomic_DNA"/>
</dbReference>
<sequence>MTDAAIINGDTAEYFSSNPAGGAKYKSPRKTGGMKWDNDKVYKCVVPVIVDEVFQTKITKDMLRIATGSSEKAEMIAALQANNLRKKLNMTIMSKCVEVICQKDNFSAESYIEMEEKDFNNAGKFLKVLFSAAEMMKHPTDKFNKGFKKKNGDYEKTIYSSGKLKNMIIVLDTEKKTDLRMEGSKTYNYTLVDLQREFKSVHDTILPEGVGALIMDHENDPLTKKVSLPGFVVGGPISFANMAIIVNKGKVATSTKPKKDILVDFAELEDDSDKMTKKQSEEWNNKGFTFEQAKEWLGAGLLVSDAKLAD</sequence>
<keyword evidence="2" id="KW-1185">Reference proteome</keyword>
<dbReference type="Proteomes" id="UP001153678">
    <property type="component" value="Unassembled WGS sequence"/>
</dbReference>
<evidence type="ECO:0000313" key="2">
    <source>
        <dbReference type="Proteomes" id="UP001153678"/>
    </source>
</evidence>
<proteinExistence type="predicted"/>
<dbReference type="AlphaFoldDB" id="A0A9W4WXZ6"/>
<gene>
    <name evidence="1" type="ORF">FWILDA_LOCUS16339</name>
</gene>
<evidence type="ECO:0000313" key="1">
    <source>
        <dbReference type="EMBL" id="CAI2193963.1"/>
    </source>
</evidence>
<comment type="caution">
    <text evidence="1">The sequence shown here is derived from an EMBL/GenBank/DDBJ whole genome shotgun (WGS) entry which is preliminary data.</text>
</comment>
<protein>
    <submittedName>
        <fullName evidence="1">9814_t:CDS:1</fullName>
    </submittedName>
</protein>